<dbReference type="Proteomes" id="UP000267524">
    <property type="component" value="Unassembled WGS sequence"/>
</dbReference>
<dbReference type="Pfam" id="PF12686">
    <property type="entry name" value="DUF3800"/>
    <property type="match status" value="1"/>
</dbReference>
<comment type="caution">
    <text evidence="1">The sequence shown here is derived from an EMBL/GenBank/DDBJ whole genome shotgun (WGS) entry which is preliminary data.</text>
</comment>
<dbReference type="EMBL" id="QWIV01000013">
    <property type="protein sequence ID" value="RMZ59672.1"/>
    <property type="molecule type" value="Genomic_DNA"/>
</dbReference>
<dbReference type="InterPro" id="IPR024524">
    <property type="entry name" value="DUF3800"/>
</dbReference>
<gene>
    <name evidence="1" type="ORF">D1632_08585</name>
</gene>
<sequence>MLSQKTNPRHTYKHFLEYAKILSQKDLDFDIALTFYYDETNNIKKLHLKKGDFNVDYSANFVLGGFAFNGEKPDLEDIFEGISLQPNIHEVKLKFIARGDFEACLTSRNLMTFFSNLSQKPLYLHISTLNLLHYSLVDIVDSAPIPKNLLIYTKSFKAALYKACWENIVAVTPILVKYTYPNIPHESLVDFVEELMSVISPFKSDKEFGPSIEKLHELLAIGAANDNLPFITDEEDNILIKGLLDLYVRPIYTFKNSQHIFDNEGEIKKQLSNHPFLKDPTAFSNYIFLDSKEDKFIQMSDVTVGLIGKFFKFLNNHSIEVITAKIKVMTQTQVENLDMLLRMFEKSFAFNEALIYFVTPLETQVKIAKIGKLRNINLGS</sequence>
<accession>A0A3M7LDU1</accession>
<evidence type="ECO:0000313" key="1">
    <source>
        <dbReference type="EMBL" id="RMZ59672.1"/>
    </source>
</evidence>
<reference evidence="1 2" key="1">
    <citation type="submission" date="2018-08" db="EMBL/GenBank/DDBJ databases">
        <title>Chryseobacterium nematophagum: a novel matrix digesting pathogen of nematodes.</title>
        <authorList>
            <person name="Page A."/>
            <person name="Roberts M."/>
            <person name="Felix M.-A."/>
            <person name="Weir W."/>
        </authorList>
    </citation>
    <scope>NUCLEOTIDE SEQUENCE [LARGE SCALE GENOMIC DNA]</scope>
    <source>
        <strain evidence="1 2">JUb275</strain>
    </source>
</reference>
<proteinExistence type="predicted"/>
<protein>
    <submittedName>
        <fullName evidence="1">Uncharacterized protein</fullName>
    </submittedName>
</protein>
<dbReference type="RefSeq" id="WP_122546795.1">
    <property type="nucleotide sequence ID" value="NZ_QWIV01000013.1"/>
</dbReference>
<organism evidence="1 2">
    <name type="scientific">Chryseobacterium nematophagum</name>
    <dbReference type="NCBI Taxonomy" id="2305228"/>
    <lineage>
        <taxon>Bacteria</taxon>
        <taxon>Pseudomonadati</taxon>
        <taxon>Bacteroidota</taxon>
        <taxon>Flavobacteriia</taxon>
        <taxon>Flavobacteriales</taxon>
        <taxon>Weeksellaceae</taxon>
        <taxon>Chryseobacterium group</taxon>
        <taxon>Chryseobacterium</taxon>
    </lineage>
</organism>
<name>A0A3M7LDU1_9FLAO</name>
<evidence type="ECO:0000313" key="2">
    <source>
        <dbReference type="Proteomes" id="UP000267524"/>
    </source>
</evidence>
<keyword evidence="2" id="KW-1185">Reference proteome</keyword>
<dbReference type="AlphaFoldDB" id="A0A3M7LDU1"/>